<dbReference type="AlphaFoldDB" id="A0A9W8QNA4"/>
<evidence type="ECO:0000256" key="2">
    <source>
        <dbReference type="SAM" id="Phobius"/>
    </source>
</evidence>
<feature type="transmembrane region" description="Helical" evidence="2">
    <location>
        <begin position="367"/>
        <end position="388"/>
    </location>
</feature>
<protein>
    <submittedName>
        <fullName evidence="3">Uncharacterized protein</fullName>
    </submittedName>
</protein>
<comment type="caution">
    <text evidence="3">The sequence shown here is derived from an EMBL/GenBank/DDBJ whole genome shotgun (WGS) entry which is preliminary data.</text>
</comment>
<organism evidence="3 4">
    <name type="scientific">Akanthomyces muscarius</name>
    <name type="common">Entomopathogenic fungus</name>
    <name type="synonym">Lecanicillium muscarium</name>
    <dbReference type="NCBI Taxonomy" id="2231603"/>
    <lineage>
        <taxon>Eukaryota</taxon>
        <taxon>Fungi</taxon>
        <taxon>Dikarya</taxon>
        <taxon>Ascomycota</taxon>
        <taxon>Pezizomycotina</taxon>
        <taxon>Sordariomycetes</taxon>
        <taxon>Hypocreomycetidae</taxon>
        <taxon>Hypocreales</taxon>
        <taxon>Cordycipitaceae</taxon>
        <taxon>Akanthomyces</taxon>
    </lineage>
</organism>
<feature type="compositionally biased region" description="Polar residues" evidence="1">
    <location>
        <begin position="174"/>
        <end position="193"/>
    </location>
</feature>
<keyword evidence="2" id="KW-1133">Transmembrane helix</keyword>
<gene>
    <name evidence="3" type="ORF">LMH87_006421</name>
</gene>
<keyword evidence="2" id="KW-0472">Membrane</keyword>
<dbReference type="RefSeq" id="XP_056059674.1">
    <property type="nucleotide sequence ID" value="XM_056204304.1"/>
</dbReference>
<feature type="region of interest" description="Disordered" evidence="1">
    <location>
        <begin position="218"/>
        <end position="249"/>
    </location>
</feature>
<evidence type="ECO:0000313" key="4">
    <source>
        <dbReference type="Proteomes" id="UP001144673"/>
    </source>
</evidence>
<name>A0A9W8QNA4_AKAMU</name>
<evidence type="ECO:0000256" key="1">
    <source>
        <dbReference type="SAM" id="MobiDB-lite"/>
    </source>
</evidence>
<proteinExistence type="predicted"/>
<dbReference type="EMBL" id="JAJHUN010000001">
    <property type="protein sequence ID" value="KAJ4164759.1"/>
    <property type="molecule type" value="Genomic_DNA"/>
</dbReference>
<keyword evidence="4" id="KW-1185">Reference proteome</keyword>
<reference evidence="3" key="1">
    <citation type="journal article" date="2023" name="Access Microbiol">
        <title>De-novo genome assembly for Akanthomyces muscarius, a biocontrol agent of insect agricultural pests.</title>
        <authorList>
            <person name="Erdos Z."/>
            <person name="Studholme D.J."/>
            <person name="Raymond B."/>
            <person name="Sharma M."/>
        </authorList>
    </citation>
    <scope>NUCLEOTIDE SEQUENCE</scope>
    <source>
        <strain evidence="3">Ve6</strain>
    </source>
</reference>
<dbReference type="KEGG" id="amus:LMH87_006421"/>
<dbReference type="GeneID" id="80893580"/>
<sequence>MENTQNRIQNMTRKHILRREEQARTPTASPTVGIWIDGAAQQIKPAKTTPSSLPTIKHQESLQTVGDVGTVLTPDRIYQDMSVLRNGVLNLESTETGTENEGSHSVSAQAVTTNDIPNSTMKDADSKDQSAYTHITITTGSFRLKAGAPSKHYDALVAKELEKPTGSYPENKLSDSSKTADTQTATPKDTTLAVSVNYQPGAKQHTMKTTRAANRLQLRQKKADDDSESTEPKPSKANQSQTDSHPAPKVMLKVAYIEERKKKRGTAALSALTRTKPNHCGGCSECLRIPGSFPAHLIEDGAIAPRSAKARAVQAKQMAQAATVFDCTLGPFVAVAEIYCKVVWPVFDPYSTLWERHAKKQTTALDVVVLVLAVPGAIVATALAVWGLRETKVLGGFLYGAVRVFGGNVMPLSGW</sequence>
<keyword evidence="2" id="KW-0812">Transmembrane</keyword>
<feature type="region of interest" description="Disordered" evidence="1">
    <location>
        <begin position="164"/>
        <end position="193"/>
    </location>
</feature>
<accession>A0A9W8QNA4</accession>
<evidence type="ECO:0000313" key="3">
    <source>
        <dbReference type="EMBL" id="KAJ4164759.1"/>
    </source>
</evidence>
<dbReference type="Proteomes" id="UP001144673">
    <property type="component" value="Chromosome 1"/>
</dbReference>